<dbReference type="RefSeq" id="WP_006879971.1">
    <property type="nucleotide sequence ID" value="NZ_AEVS01000073.1"/>
</dbReference>
<dbReference type="EMBL" id="AEVS01000073">
    <property type="protein sequence ID" value="EGA65204.1"/>
    <property type="molecule type" value="Genomic_DNA"/>
</dbReference>
<dbReference type="OrthoDB" id="5916324at2"/>
<evidence type="ECO:0000313" key="1">
    <source>
        <dbReference type="EMBL" id="EGA65204.1"/>
    </source>
</evidence>
<dbReference type="AlphaFoldDB" id="E8LVU8"/>
<dbReference type="Proteomes" id="UP000004371">
    <property type="component" value="Unassembled WGS sequence"/>
</dbReference>
<keyword evidence="2" id="KW-1185">Reference proteome</keyword>
<sequence>MTPLDNWLKQIGIWYQQRKHDQGSQLQSLILSPPEQIWGPHISAQQSKAIACWLDGCIRIFTLERERSPDKAFQYLQFAYSKLQQVVATAESDLELKDWCMKRMQHLTVLSLEFCNQQSNPSWQTVSHQLIEAHVQFMAAQQWNESRNYDQGNSSFH</sequence>
<dbReference type="eggNOG" id="ENOG502ZS42">
    <property type="taxonomic scope" value="Bacteria"/>
</dbReference>
<accession>E8LVU8</accession>
<evidence type="ECO:0008006" key="3">
    <source>
        <dbReference type="Google" id="ProtNLM"/>
    </source>
</evidence>
<comment type="caution">
    <text evidence="1">The sequence shown here is derived from an EMBL/GenBank/DDBJ whole genome shotgun (WGS) entry which is preliminary data.</text>
</comment>
<evidence type="ECO:0000313" key="2">
    <source>
        <dbReference type="Proteomes" id="UP000004371"/>
    </source>
</evidence>
<name>E8LVU8_9VIBR</name>
<organism evidence="1 2">
    <name type="scientific">Vibrio brasiliensis LMG 20546</name>
    <dbReference type="NCBI Taxonomy" id="945543"/>
    <lineage>
        <taxon>Bacteria</taxon>
        <taxon>Pseudomonadati</taxon>
        <taxon>Pseudomonadota</taxon>
        <taxon>Gammaproteobacteria</taxon>
        <taxon>Vibrionales</taxon>
        <taxon>Vibrionaceae</taxon>
        <taxon>Vibrio</taxon>
        <taxon>Vibrio oreintalis group</taxon>
    </lineage>
</organism>
<proteinExistence type="predicted"/>
<protein>
    <recommendedName>
        <fullName evidence="3">Transcriptional regulator</fullName>
    </recommendedName>
</protein>
<reference evidence="1 2" key="1">
    <citation type="journal article" date="2012" name="Int. J. Syst. Evol. Microbiol.">
        <title>Vibrio caribbeanicus sp. nov., isolated from the marine sponge Scleritoderma cyanea.</title>
        <authorList>
            <person name="Hoffmann M."/>
            <person name="Monday S.R."/>
            <person name="Allard M.W."/>
            <person name="Strain E.A."/>
            <person name="Whittaker P."/>
            <person name="Naum M."/>
            <person name="McCarthy P.J."/>
            <person name="Lopez J.V."/>
            <person name="Fischer M."/>
            <person name="Brown E.W."/>
        </authorList>
    </citation>
    <scope>NUCLEOTIDE SEQUENCE [LARGE SCALE GENOMIC DNA]</scope>
    <source>
        <strain evidence="1 2">LMG 20546</strain>
    </source>
</reference>
<gene>
    <name evidence="1" type="ORF">VIBR0546_10094</name>
</gene>